<evidence type="ECO:0000259" key="10">
    <source>
        <dbReference type="Pfam" id="PF04884"/>
    </source>
</evidence>
<dbReference type="Pfam" id="PF04884">
    <property type="entry name" value="UVB_sens_prot"/>
    <property type="match status" value="1"/>
</dbReference>
<evidence type="ECO:0000256" key="8">
    <source>
        <dbReference type="PROSITE-ProRule" id="PRU00282"/>
    </source>
</evidence>
<sequence length="899" mass="98061">MHTSPIVISTRESDKKKQKLHQSPRLELSRSPRHTSPAWAKPSRQASIIHGAPFKTLNPEANLEESQRRVVSAPMAASPSAPPPPAAAAGVGVWSPAPQSPSPNLANFFVWREFVWGAIAGAFGEGMMHPVDTLKTRLQSQAIITGAKAQKNIFQMIRTVWVSDGLKGFYRGISPGVTGSLATGATYFGVIESTKTWLEHSNPNLSGHWSHFIAGGIGDTLGSFIYVPCEVMKQRMQVQGTKKSWALTATKGNISQTPGAPMYNYYNGMFHAGCSIWRDHGLKGLYAGYWSTLARDVPFAGLMVTFYEAMKELTEYGKRKYLPESNLHASSSFEGLLLGGLAGGFSAYLTTPLDVIKTRLQVQGSTTSYNGWLDAITKTWANEGMSGLFKGSIPRIIWYIPASAFTFMAVEFLRDHFNEKIDTDARELTGLSMDTRSEKLHQSPRLELSRSPRRALHCTRKQSSEPWRRRARGGVRSRSAPPAWAAGLRGGGRLVGIMDSSRSRSAAATEAAEAEAAGWVTVEEWAGSSAAALSRTAVLTASPSSSLASRRFGSRWGRVGGRLLGAFVPEGFPGSVTPDYVPFQMWDTLQGLSTYIRAMLSTQALLGAIGVGEKSATVIGATFQFFLGARHNWFLRDLTGMLGGILFTFYQVSNSLANSNRQCHLIAIDSLFTDEITCLGSNLDSNAKMWRLVADFMNDLAGVASGATRAALTQHFALANNAADISAKEGSQETLATMLGMGLGMLLAHVTRGHAFANYKAVQSLSLTTLNYERSSIMLQYFMDNGEENYFLLDKGGSVHIFIHKQAAATDILMSFIHGLVRANLGMRRLANGLMRNITLLSQSCKLKVTQQSDFFHTRSCGGHIGFMVPLKRSSSRRKQAKVAVSVQRDIIRAIRHTA</sequence>
<keyword evidence="6" id="KW-1133">Transmembrane helix</keyword>
<feature type="compositionally biased region" description="Basic residues" evidence="9">
    <location>
        <begin position="451"/>
        <end position="460"/>
    </location>
</feature>
<keyword evidence="4 8" id="KW-0812">Transmembrane</keyword>
<evidence type="ECO:0000256" key="2">
    <source>
        <dbReference type="ARBA" id="ARBA00006375"/>
    </source>
</evidence>
<proteinExistence type="inferred from homology"/>
<dbReference type="STRING" id="65489.A0A0D3FFE5"/>
<dbReference type="EnsemblPlants" id="OBART03G08220.1">
    <property type="protein sequence ID" value="OBART03G08220.1"/>
    <property type="gene ID" value="OBART03G08220"/>
</dbReference>
<dbReference type="InterPro" id="IPR023395">
    <property type="entry name" value="MCP_dom_sf"/>
</dbReference>
<keyword evidence="5" id="KW-0677">Repeat</keyword>
<reference evidence="11" key="2">
    <citation type="submission" date="2015-03" db="UniProtKB">
        <authorList>
            <consortium name="EnsemblPlants"/>
        </authorList>
    </citation>
    <scope>IDENTIFICATION</scope>
</reference>
<evidence type="ECO:0000256" key="1">
    <source>
        <dbReference type="ARBA" id="ARBA00004141"/>
    </source>
</evidence>
<dbReference type="AlphaFoldDB" id="A0A0D3FFE5"/>
<evidence type="ECO:0000256" key="7">
    <source>
        <dbReference type="ARBA" id="ARBA00023136"/>
    </source>
</evidence>
<evidence type="ECO:0000256" key="6">
    <source>
        <dbReference type="ARBA" id="ARBA00022989"/>
    </source>
</evidence>
<organism evidence="11">
    <name type="scientific">Oryza barthii</name>
    <dbReference type="NCBI Taxonomy" id="65489"/>
    <lineage>
        <taxon>Eukaryota</taxon>
        <taxon>Viridiplantae</taxon>
        <taxon>Streptophyta</taxon>
        <taxon>Embryophyta</taxon>
        <taxon>Tracheophyta</taxon>
        <taxon>Spermatophyta</taxon>
        <taxon>Magnoliopsida</taxon>
        <taxon>Liliopsida</taxon>
        <taxon>Poales</taxon>
        <taxon>Poaceae</taxon>
        <taxon>BOP clade</taxon>
        <taxon>Oryzoideae</taxon>
        <taxon>Oryzeae</taxon>
        <taxon>Oryzinae</taxon>
        <taxon>Oryza</taxon>
    </lineage>
</organism>
<dbReference type="Gramene" id="OBART03G08220.1">
    <property type="protein sequence ID" value="OBART03G08220.1"/>
    <property type="gene ID" value="OBART03G08220"/>
</dbReference>
<dbReference type="SUPFAM" id="SSF103506">
    <property type="entry name" value="Mitochondrial carrier"/>
    <property type="match status" value="1"/>
</dbReference>
<dbReference type="HOGENOM" id="CLU_331874_0_0_1"/>
<dbReference type="eggNOG" id="KOG0770">
    <property type="taxonomic scope" value="Eukaryota"/>
</dbReference>
<reference evidence="11" key="1">
    <citation type="journal article" date="2009" name="Rice">
        <title>De Novo Next Generation Sequencing of Plant Genomes.</title>
        <authorList>
            <person name="Rounsley S."/>
            <person name="Marri P.R."/>
            <person name="Yu Y."/>
            <person name="He R."/>
            <person name="Sisneros N."/>
            <person name="Goicoechea J.L."/>
            <person name="Lee S.J."/>
            <person name="Angelova A."/>
            <person name="Kudrna D."/>
            <person name="Luo M."/>
            <person name="Affourtit J."/>
            <person name="Desany B."/>
            <person name="Knight J."/>
            <person name="Niazi F."/>
            <person name="Egholm M."/>
            <person name="Wing R.A."/>
        </authorList>
    </citation>
    <scope>NUCLEOTIDE SEQUENCE [LARGE SCALE GENOMIC DNA]</scope>
    <source>
        <strain evidence="11">cv. IRGC 105608</strain>
    </source>
</reference>
<dbReference type="InterPro" id="IPR054549">
    <property type="entry name" value="UVB_sens_RUS_dom"/>
</dbReference>
<feature type="repeat" description="Solcar" evidence="8">
    <location>
        <begin position="108"/>
        <end position="197"/>
    </location>
</feature>
<feature type="region of interest" description="Disordered" evidence="9">
    <location>
        <begin position="1"/>
        <end position="46"/>
    </location>
</feature>
<accession>A0A0D3FFE5</accession>
<keyword evidence="7 8" id="KW-0472">Membrane</keyword>
<feature type="region of interest" description="Disordered" evidence="9">
    <location>
        <begin position="432"/>
        <end position="483"/>
    </location>
</feature>
<evidence type="ECO:0000256" key="3">
    <source>
        <dbReference type="ARBA" id="ARBA00022448"/>
    </source>
</evidence>
<name>A0A0D3FFE5_9ORYZ</name>
<keyword evidence="3" id="KW-0813">Transport</keyword>
<evidence type="ECO:0000256" key="9">
    <source>
        <dbReference type="SAM" id="MobiDB-lite"/>
    </source>
</evidence>
<dbReference type="PROSITE" id="PS50920">
    <property type="entry name" value="SOLCAR"/>
    <property type="match status" value="3"/>
</dbReference>
<dbReference type="InterPro" id="IPR018108">
    <property type="entry name" value="MCP_transmembrane"/>
</dbReference>
<evidence type="ECO:0000256" key="5">
    <source>
        <dbReference type="ARBA" id="ARBA00022737"/>
    </source>
</evidence>
<feature type="domain" description="Protein root UVB sensitive/RUS" evidence="10">
    <location>
        <begin position="559"/>
        <end position="785"/>
    </location>
</feature>
<dbReference type="Proteomes" id="UP000026960">
    <property type="component" value="Chromosome 3"/>
</dbReference>
<dbReference type="GO" id="GO:0016020">
    <property type="term" value="C:membrane"/>
    <property type="evidence" value="ECO:0007669"/>
    <property type="project" value="UniProtKB-SubCell"/>
</dbReference>
<dbReference type="FunFam" id="1.50.40.10:FF:000113">
    <property type="entry name" value="Mitochondrial substrate carrier family protein"/>
    <property type="match status" value="1"/>
</dbReference>
<dbReference type="Pfam" id="PF00153">
    <property type="entry name" value="Mito_carr"/>
    <property type="match status" value="3"/>
</dbReference>
<dbReference type="Gene3D" id="1.50.40.10">
    <property type="entry name" value="Mitochondrial carrier domain"/>
    <property type="match status" value="2"/>
</dbReference>
<protein>
    <recommendedName>
        <fullName evidence="10">Protein root UVB sensitive/RUS domain-containing protein</fullName>
    </recommendedName>
</protein>
<keyword evidence="12" id="KW-1185">Reference proteome</keyword>
<evidence type="ECO:0000313" key="11">
    <source>
        <dbReference type="EnsemblPlants" id="OBART03G08220.1"/>
    </source>
</evidence>
<comment type="similarity">
    <text evidence="2">Belongs to the mitochondrial carrier (TC 2.A.29) family.</text>
</comment>
<evidence type="ECO:0000256" key="4">
    <source>
        <dbReference type="ARBA" id="ARBA00022692"/>
    </source>
</evidence>
<dbReference type="PANTHER" id="PTHR45667">
    <property type="entry name" value="S-ADENOSYLMETHIONINE MITOCHONDRIAL CARRIER PROTEIN"/>
    <property type="match status" value="1"/>
</dbReference>
<feature type="repeat" description="Solcar" evidence="8">
    <location>
        <begin position="330"/>
        <end position="416"/>
    </location>
</feature>
<dbReference type="PaxDb" id="65489-OBART03G08220.1"/>
<dbReference type="eggNOG" id="KOG4249">
    <property type="taxonomic scope" value="Eukaryota"/>
</dbReference>
<comment type="subcellular location">
    <subcellularLocation>
        <location evidence="1">Membrane</location>
        <topology evidence="1">Multi-pass membrane protein</topology>
    </subcellularLocation>
</comment>
<feature type="repeat" description="Solcar" evidence="8">
    <location>
        <begin position="206"/>
        <end position="313"/>
    </location>
</feature>
<evidence type="ECO:0000313" key="12">
    <source>
        <dbReference type="Proteomes" id="UP000026960"/>
    </source>
</evidence>
<dbReference type="FunFam" id="1.50.40.10:FF:000083">
    <property type="entry name" value="Mitochondrial substrate carrier family protein"/>
    <property type="match status" value="1"/>
</dbReference>